<dbReference type="InterPro" id="IPR036390">
    <property type="entry name" value="WH_DNA-bd_sf"/>
</dbReference>
<dbReference type="SMART" id="SM00347">
    <property type="entry name" value="HTH_MARR"/>
    <property type="match status" value="1"/>
</dbReference>
<dbReference type="GO" id="GO:0006950">
    <property type="term" value="P:response to stress"/>
    <property type="evidence" value="ECO:0007669"/>
    <property type="project" value="TreeGrafter"/>
</dbReference>
<sequence>MDNHKTGLQLAVGSRLIKLSRLYRREIDHRLTVFGVSDATAVPVMLIGRLGGGTRQVALAEEMGVEGPSLVRLLDQLSHAGLIERRDDPTDRRAKTVHLTPVGMNLAHKIDLAMIEIRNDLFAGVADADMAACIRVFDLLGKNLHKPPMHGPEEEK</sequence>
<dbReference type="GO" id="GO:0003677">
    <property type="term" value="F:DNA binding"/>
    <property type="evidence" value="ECO:0007669"/>
    <property type="project" value="UniProtKB-KW"/>
</dbReference>
<dbReference type="PANTHER" id="PTHR33164:SF64">
    <property type="entry name" value="TRANSCRIPTIONAL REGULATOR SLYA"/>
    <property type="match status" value="1"/>
</dbReference>
<dbReference type="PRINTS" id="PR00598">
    <property type="entry name" value="HTHMARR"/>
</dbReference>
<organism evidence="5">
    <name type="scientific">mine drainage metagenome</name>
    <dbReference type="NCBI Taxonomy" id="410659"/>
    <lineage>
        <taxon>unclassified sequences</taxon>
        <taxon>metagenomes</taxon>
        <taxon>ecological metagenomes</taxon>
    </lineage>
</organism>
<keyword evidence="3" id="KW-0804">Transcription</keyword>
<reference evidence="5" key="1">
    <citation type="submission" date="2009-10" db="EMBL/GenBank/DDBJ databases">
        <title>Diversity of trophic interactions inside an arsenic-rich microbial ecosystem.</title>
        <authorList>
            <person name="Bertin P.N."/>
            <person name="Heinrich-Salmeron A."/>
            <person name="Pelletier E."/>
            <person name="Goulhen-Chollet F."/>
            <person name="Arsene-Ploetze F."/>
            <person name="Gallien S."/>
            <person name="Calteau A."/>
            <person name="Vallenet D."/>
            <person name="Casiot C."/>
            <person name="Chane-Woon-Ming B."/>
            <person name="Giloteaux L."/>
            <person name="Barakat M."/>
            <person name="Bonnefoy V."/>
            <person name="Bruneel O."/>
            <person name="Chandler M."/>
            <person name="Cleiss J."/>
            <person name="Duran R."/>
            <person name="Elbaz-Poulichet F."/>
            <person name="Fonknechten N."/>
            <person name="Lauga B."/>
            <person name="Mornico D."/>
            <person name="Ortet P."/>
            <person name="Schaeffer C."/>
            <person name="Siguier P."/>
            <person name="Alexander Thil Smith A."/>
            <person name="Van Dorsselaer A."/>
            <person name="Weissenbach J."/>
            <person name="Medigue C."/>
            <person name="Le Paslier D."/>
        </authorList>
    </citation>
    <scope>NUCLEOTIDE SEQUENCE</scope>
</reference>
<keyword evidence="2 5" id="KW-0238">DNA-binding</keyword>
<dbReference type="InterPro" id="IPR039422">
    <property type="entry name" value="MarR/SlyA-like"/>
</dbReference>
<dbReference type="PROSITE" id="PS50995">
    <property type="entry name" value="HTH_MARR_2"/>
    <property type="match status" value="1"/>
</dbReference>
<dbReference type="PANTHER" id="PTHR33164">
    <property type="entry name" value="TRANSCRIPTIONAL REGULATOR, MARR FAMILY"/>
    <property type="match status" value="1"/>
</dbReference>
<dbReference type="EMBL" id="CABR01000110">
    <property type="protein sequence ID" value="CBI10859.1"/>
    <property type="molecule type" value="Genomic_DNA"/>
</dbReference>
<dbReference type="Pfam" id="PF01047">
    <property type="entry name" value="MarR"/>
    <property type="match status" value="1"/>
</dbReference>
<evidence type="ECO:0000256" key="3">
    <source>
        <dbReference type="ARBA" id="ARBA00023163"/>
    </source>
</evidence>
<comment type="caution">
    <text evidence="5">The sequence shown here is derived from an EMBL/GenBank/DDBJ whole genome shotgun (WGS) entry which is preliminary data.</text>
</comment>
<proteinExistence type="predicted"/>
<dbReference type="Gene3D" id="1.10.10.10">
    <property type="entry name" value="Winged helix-like DNA-binding domain superfamily/Winged helix DNA-binding domain"/>
    <property type="match status" value="1"/>
</dbReference>
<keyword evidence="1" id="KW-0805">Transcription regulation</keyword>
<accession>E6QUD7</accession>
<dbReference type="SUPFAM" id="SSF46785">
    <property type="entry name" value="Winged helix' DNA-binding domain"/>
    <property type="match status" value="1"/>
</dbReference>
<evidence type="ECO:0000256" key="2">
    <source>
        <dbReference type="ARBA" id="ARBA00023125"/>
    </source>
</evidence>
<evidence type="ECO:0000259" key="4">
    <source>
        <dbReference type="PROSITE" id="PS50995"/>
    </source>
</evidence>
<gene>
    <name evidence="5" type="primary">slyA</name>
    <name evidence="5" type="ORF">CARN7_1660</name>
</gene>
<protein>
    <submittedName>
        <fullName evidence="5">DNA-binding transcriptional activator</fullName>
    </submittedName>
</protein>
<name>E6QUD7_9ZZZZ</name>
<dbReference type="AlphaFoldDB" id="E6QUD7"/>
<dbReference type="InterPro" id="IPR000835">
    <property type="entry name" value="HTH_MarR-typ"/>
</dbReference>
<feature type="domain" description="HTH marR-type" evidence="4">
    <location>
        <begin position="9"/>
        <end position="142"/>
    </location>
</feature>
<dbReference type="GO" id="GO:0003700">
    <property type="term" value="F:DNA-binding transcription factor activity"/>
    <property type="evidence" value="ECO:0007669"/>
    <property type="project" value="InterPro"/>
</dbReference>
<evidence type="ECO:0000313" key="5">
    <source>
        <dbReference type="EMBL" id="CBI10859.1"/>
    </source>
</evidence>
<evidence type="ECO:0000256" key="1">
    <source>
        <dbReference type="ARBA" id="ARBA00023015"/>
    </source>
</evidence>
<dbReference type="InterPro" id="IPR036388">
    <property type="entry name" value="WH-like_DNA-bd_sf"/>
</dbReference>